<accession>A0A9X2DZG5</accession>
<proteinExistence type="predicted"/>
<keyword evidence="3" id="KW-1185">Reference proteome</keyword>
<dbReference type="AlphaFoldDB" id="A0A9X2DZG5"/>
<feature type="transmembrane region" description="Helical" evidence="1">
    <location>
        <begin position="59"/>
        <end position="81"/>
    </location>
</feature>
<evidence type="ECO:0000313" key="2">
    <source>
        <dbReference type="EMBL" id="MCM6761836.1"/>
    </source>
</evidence>
<keyword evidence="1" id="KW-0812">Transmembrane</keyword>
<evidence type="ECO:0000256" key="1">
    <source>
        <dbReference type="SAM" id="Phobius"/>
    </source>
</evidence>
<keyword evidence="1" id="KW-1133">Transmembrane helix</keyword>
<name>A0A9X2DZG5_9MICO</name>
<dbReference type="Proteomes" id="UP001155240">
    <property type="component" value="Unassembled WGS sequence"/>
</dbReference>
<reference evidence="2" key="1">
    <citation type="submission" date="2022-06" db="EMBL/GenBank/DDBJ databases">
        <title>Whole genome shotgun sequencing (WGS) of Rathayibacter sp. ZW T2_19, isolated from stored onions (Allium cepa).</title>
        <authorList>
            <person name="Stoll D.A."/>
            <person name="Huch M."/>
        </authorList>
    </citation>
    <scope>NUCLEOTIDE SEQUENCE</scope>
    <source>
        <strain evidence="2">ZW T2_19</strain>
    </source>
</reference>
<comment type="caution">
    <text evidence="2">The sequence shown here is derived from an EMBL/GenBank/DDBJ whole genome shotgun (WGS) entry which is preliminary data.</text>
</comment>
<keyword evidence="1" id="KW-0472">Membrane</keyword>
<organism evidence="2 3">
    <name type="scientific">Rathayibacter rubneri</name>
    <dbReference type="NCBI Taxonomy" id="2950106"/>
    <lineage>
        <taxon>Bacteria</taxon>
        <taxon>Bacillati</taxon>
        <taxon>Actinomycetota</taxon>
        <taxon>Actinomycetes</taxon>
        <taxon>Micrococcales</taxon>
        <taxon>Microbacteriaceae</taxon>
        <taxon>Rathayibacter</taxon>
    </lineage>
</organism>
<dbReference type="RefSeq" id="WP_251944259.1">
    <property type="nucleotide sequence ID" value="NZ_JAMRYM010000013.1"/>
</dbReference>
<sequence>MSRTPAILVPALGVLLLTAGVVVALATPREISFGWFAYAPLSDSLFPPPGTLLVRWEQLVAAALAVLGLLVLAFGAGTRWVSRGGRRRDEG</sequence>
<evidence type="ECO:0000313" key="3">
    <source>
        <dbReference type="Proteomes" id="UP001155240"/>
    </source>
</evidence>
<protein>
    <submittedName>
        <fullName evidence="2">Uncharacterized protein</fullName>
    </submittedName>
</protein>
<gene>
    <name evidence="2" type="ORF">NB037_05325</name>
</gene>
<dbReference type="EMBL" id="JAMRYM010000013">
    <property type="protein sequence ID" value="MCM6761836.1"/>
    <property type="molecule type" value="Genomic_DNA"/>
</dbReference>